<protein>
    <submittedName>
        <fullName evidence="6">Uncharacterized protein LOC115881422</fullName>
    </submittedName>
</protein>
<sequence length="266" mass="30830">METVKRLSLSTTLKDARIFDDDAWEEKDGIQIKKEIKQEPEDNIGSVDDSLEEGELEKTLLNPIKKEKEELRTPSPPPPTPLITTIKEEQTSLFSLETIEKFKSDPENLFNDSPYNKEIFSKLQIKEETPIKSEVEDSNLVSRNSLKSAKRTVFTRNSPYKRCDDGAQRVSAMSRLGPKVDNTDKSRNRNYETDLAVIARREKQIEYGKNTIGYDNYIKTVPREARKPEDPQTPNKYKKYSRRGWDGLIKQWRLKLHKYDPADDSS</sequence>
<name>A0A6J2XVH3_SITOR</name>
<accession>A0A6J2XVH3</accession>
<keyword evidence="5" id="KW-1185">Reference proteome</keyword>
<dbReference type="GO" id="GO:0005737">
    <property type="term" value="C:cytoplasm"/>
    <property type="evidence" value="ECO:0007669"/>
    <property type="project" value="TreeGrafter"/>
</dbReference>
<dbReference type="AlphaFoldDB" id="A0A6J2XVH3"/>
<evidence type="ECO:0000313" key="6">
    <source>
        <dbReference type="RefSeq" id="XP_030754750.1"/>
    </source>
</evidence>
<dbReference type="OrthoDB" id="265795at2759"/>
<comment type="similarity">
    <text evidence="1">Belongs to the SLBP family.</text>
</comment>
<dbReference type="InterPro" id="IPR029344">
    <property type="entry name" value="SLBP_RNA_bind"/>
</dbReference>
<evidence type="ECO:0000313" key="5">
    <source>
        <dbReference type="Proteomes" id="UP000504635"/>
    </source>
</evidence>
<dbReference type="KEGG" id="soy:115881422"/>
<dbReference type="InParanoid" id="A0A6J2XVH3"/>
<evidence type="ECO:0000256" key="3">
    <source>
        <dbReference type="SAM" id="MobiDB-lite"/>
    </source>
</evidence>
<dbReference type="CTD" id="7884"/>
<dbReference type="GeneID" id="115881422"/>
<dbReference type="GO" id="GO:0006398">
    <property type="term" value="P:mRNA 3'-end processing by stem-loop binding and cleavage"/>
    <property type="evidence" value="ECO:0007669"/>
    <property type="project" value="TreeGrafter"/>
</dbReference>
<dbReference type="InterPro" id="IPR038294">
    <property type="entry name" value="SLBP_RNA_bind_sf"/>
</dbReference>
<dbReference type="InterPro" id="IPR026502">
    <property type="entry name" value="SLBP1/SLBP2"/>
</dbReference>
<feature type="region of interest" description="Disordered" evidence="3">
    <location>
        <begin position="158"/>
        <end position="187"/>
    </location>
</feature>
<dbReference type="FunFam" id="1.10.8.1120:FF:000001">
    <property type="entry name" value="Histone RNA hairpin-binding protein-like"/>
    <property type="match status" value="1"/>
</dbReference>
<dbReference type="Gene3D" id="1.10.8.1120">
    <property type="entry name" value="Histone RNA hairpin-binding protein RNA-binding domain"/>
    <property type="match status" value="1"/>
</dbReference>
<evidence type="ECO:0000256" key="2">
    <source>
        <dbReference type="ARBA" id="ARBA00022884"/>
    </source>
</evidence>
<dbReference type="RefSeq" id="XP_030754750.1">
    <property type="nucleotide sequence ID" value="XM_030898890.1"/>
</dbReference>
<evidence type="ECO:0000256" key="1">
    <source>
        <dbReference type="ARBA" id="ARBA00006151"/>
    </source>
</evidence>
<gene>
    <name evidence="6" type="primary">LOC115881422</name>
</gene>
<dbReference type="Pfam" id="PF15247">
    <property type="entry name" value="SLBP_RNA_bind"/>
    <property type="match status" value="1"/>
</dbReference>
<reference evidence="6" key="1">
    <citation type="submission" date="2025-08" db="UniProtKB">
        <authorList>
            <consortium name="RefSeq"/>
        </authorList>
    </citation>
    <scope>IDENTIFICATION</scope>
    <source>
        <tissue evidence="6">Gonads</tissue>
    </source>
</reference>
<organism evidence="5 6">
    <name type="scientific">Sitophilus oryzae</name>
    <name type="common">Rice weevil</name>
    <name type="synonym">Curculio oryzae</name>
    <dbReference type="NCBI Taxonomy" id="7048"/>
    <lineage>
        <taxon>Eukaryota</taxon>
        <taxon>Metazoa</taxon>
        <taxon>Ecdysozoa</taxon>
        <taxon>Arthropoda</taxon>
        <taxon>Hexapoda</taxon>
        <taxon>Insecta</taxon>
        <taxon>Pterygota</taxon>
        <taxon>Neoptera</taxon>
        <taxon>Endopterygota</taxon>
        <taxon>Coleoptera</taxon>
        <taxon>Polyphaga</taxon>
        <taxon>Cucujiformia</taxon>
        <taxon>Curculionidae</taxon>
        <taxon>Dryophthorinae</taxon>
        <taxon>Sitophilus</taxon>
    </lineage>
</organism>
<dbReference type="PANTHER" id="PTHR17408">
    <property type="entry name" value="HISTONE RNA HAIRPIN-BINDING PROTEIN"/>
    <property type="match status" value="1"/>
</dbReference>
<dbReference type="PANTHER" id="PTHR17408:SF0">
    <property type="entry name" value="HISTONE RNA HAIRPIN-BINDING PROTEIN"/>
    <property type="match status" value="1"/>
</dbReference>
<evidence type="ECO:0000259" key="4">
    <source>
        <dbReference type="Pfam" id="PF15247"/>
    </source>
</evidence>
<dbReference type="GO" id="GO:0071207">
    <property type="term" value="F:histone pre-mRNA stem-loop binding"/>
    <property type="evidence" value="ECO:0007669"/>
    <property type="project" value="TreeGrafter"/>
</dbReference>
<dbReference type="Proteomes" id="UP000504635">
    <property type="component" value="Unplaced"/>
</dbReference>
<proteinExistence type="inferred from homology"/>
<keyword evidence="2" id="KW-0694">RNA-binding</keyword>
<dbReference type="GO" id="GO:0003729">
    <property type="term" value="F:mRNA binding"/>
    <property type="evidence" value="ECO:0007669"/>
    <property type="project" value="InterPro"/>
</dbReference>
<feature type="region of interest" description="Disordered" evidence="3">
    <location>
        <begin position="63"/>
        <end position="82"/>
    </location>
</feature>
<feature type="domain" description="Histone RNA hairpin-binding protein RNA-binding" evidence="4">
    <location>
        <begin position="194"/>
        <end position="261"/>
    </location>
</feature>
<dbReference type="GO" id="GO:0007076">
    <property type="term" value="P:mitotic chromosome condensation"/>
    <property type="evidence" value="ECO:0007669"/>
    <property type="project" value="UniProtKB-ARBA"/>
</dbReference>
<dbReference type="GO" id="GO:0051028">
    <property type="term" value="P:mRNA transport"/>
    <property type="evidence" value="ECO:0007669"/>
    <property type="project" value="TreeGrafter"/>
</dbReference>
<dbReference type="GO" id="GO:0071204">
    <property type="term" value="C:histone pre-mRNA 3'end processing complex"/>
    <property type="evidence" value="ECO:0007669"/>
    <property type="project" value="TreeGrafter"/>
</dbReference>